<keyword evidence="17" id="KW-1185">Reference proteome</keyword>
<name>A0A4R1QIZ5_9BACL</name>
<evidence type="ECO:0000256" key="10">
    <source>
        <dbReference type="ARBA" id="ARBA00023002"/>
    </source>
</evidence>
<evidence type="ECO:0000256" key="7">
    <source>
        <dbReference type="ARBA" id="ARBA00022832"/>
    </source>
</evidence>
<dbReference type="GO" id="GO:0016020">
    <property type="term" value="C:membrane"/>
    <property type="evidence" value="ECO:0007669"/>
    <property type="project" value="InterPro"/>
</dbReference>
<evidence type="ECO:0000256" key="3">
    <source>
        <dbReference type="ARBA" id="ARBA00022516"/>
    </source>
</evidence>
<organism evidence="16 17">
    <name type="scientific">Thermolongibacillus altinsuensis</name>
    <dbReference type="NCBI Taxonomy" id="575256"/>
    <lineage>
        <taxon>Bacteria</taxon>
        <taxon>Bacillati</taxon>
        <taxon>Bacillota</taxon>
        <taxon>Bacilli</taxon>
        <taxon>Bacillales</taxon>
        <taxon>Anoxybacillaceae</taxon>
        <taxon>Thermolongibacillus</taxon>
    </lineage>
</organism>
<evidence type="ECO:0000256" key="4">
    <source>
        <dbReference type="ARBA" id="ARBA00022692"/>
    </source>
</evidence>
<evidence type="ECO:0000256" key="13">
    <source>
        <dbReference type="ARBA" id="ARBA00023160"/>
    </source>
</evidence>
<evidence type="ECO:0000256" key="5">
    <source>
        <dbReference type="ARBA" id="ARBA00022723"/>
    </source>
</evidence>
<evidence type="ECO:0000256" key="14">
    <source>
        <dbReference type="SAM" id="Phobius"/>
    </source>
</evidence>
<evidence type="ECO:0000256" key="2">
    <source>
        <dbReference type="ARBA" id="ARBA00004477"/>
    </source>
</evidence>
<evidence type="ECO:0000256" key="9">
    <source>
        <dbReference type="ARBA" id="ARBA00022989"/>
    </source>
</evidence>
<dbReference type="Pfam" id="PF04116">
    <property type="entry name" value="FA_hydroxylase"/>
    <property type="match status" value="1"/>
</dbReference>
<keyword evidence="9 14" id="KW-1133">Transmembrane helix</keyword>
<comment type="caution">
    <text evidence="16">The sequence shown here is derived from an EMBL/GenBank/DDBJ whole genome shotgun (WGS) entry which is preliminary data.</text>
</comment>
<keyword evidence="8" id="KW-0862">Zinc</keyword>
<feature type="transmembrane region" description="Helical" evidence="14">
    <location>
        <begin position="38"/>
        <end position="54"/>
    </location>
</feature>
<accession>A0A4R1QIZ5</accession>
<comment type="cofactor">
    <cofactor evidence="1">
        <name>Zn(2+)</name>
        <dbReference type="ChEBI" id="CHEBI:29105"/>
    </cofactor>
</comment>
<dbReference type="EMBL" id="SLUL01000002">
    <property type="protein sequence ID" value="TCL52793.1"/>
    <property type="molecule type" value="Genomic_DNA"/>
</dbReference>
<gene>
    <name evidence="16" type="ORF">EDD69_102199</name>
</gene>
<sequence>MKKYLLEFFGFKDIIVLMISLVLATAMAVAYAKDGKTLIFWLFGVALFLINEYLTHRFIFHMKPPKHPFFLRLLKRLHYDHHVDPDDLKLLFLPIWYSLPQMIMISAIVFFVFGDLSFAFAMYAGLSSGLLYYEWTHFVAHRPIKPITRWGKWMKKVHIWHHFKNEGYWFGVSNPSMDYLMGTFKDEKDVPRSENARNLLKNME</sequence>
<evidence type="ECO:0000259" key="15">
    <source>
        <dbReference type="Pfam" id="PF04116"/>
    </source>
</evidence>
<dbReference type="PANTHER" id="PTHR12863">
    <property type="entry name" value="FATTY ACID HYDROXYLASE"/>
    <property type="match status" value="1"/>
</dbReference>
<evidence type="ECO:0000313" key="17">
    <source>
        <dbReference type="Proteomes" id="UP000295658"/>
    </source>
</evidence>
<dbReference type="InterPro" id="IPR014430">
    <property type="entry name" value="Scs7"/>
</dbReference>
<dbReference type="OrthoDB" id="9784228at2"/>
<evidence type="ECO:0000313" key="16">
    <source>
        <dbReference type="EMBL" id="TCL52793.1"/>
    </source>
</evidence>
<dbReference type="Proteomes" id="UP000295658">
    <property type="component" value="Unassembled WGS sequence"/>
</dbReference>
<dbReference type="GO" id="GO:0005506">
    <property type="term" value="F:iron ion binding"/>
    <property type="evidence" value="ECO:0007669"/>
    <property type="project" value="InterPro"/>
</dbReference>
<keyword evidence="7" id="KW-0276">Fatty acid metabolism</keyword>
<keyword evidence="12 14" id="KW-0472">Membrane</keyword>
<evidence type="ECO:0000256" key="11">
    <source>
        <dbReference type="ARBA" id="ARBA00023098"/>
    </source>
</evidence>
<reference evidence="16 17" key="1">
    <citation type="submission" date="2019-03" db="EMBL/GenBank/DDBJ databases">
        <title>Genomic Encyclopedia of Type Strains, Phase IV (KMG-IV): sequencing the most valuable type-strain genomes for metagenomic binning, comparative biology and taxonomic classification.</title>
        <authorList>
            <person name="Goeker M."/>
        </authorList>
    </citation>
    <scope>NUCLEOTIDE SEQUENCE [LARGE SCALE GENOMIC DNA]</scope>
    <source>
        <strain evidence="16 17">DSM 24979</strain>
    </source>
</reference>
<keyword evidence="4 14" id="KW-0812">Transmembrane</keyword>
<dbReference type="InterPro" id="IPR006694">
    <property type="entry name" value="Fatty_acid_hydroxylase"/>
</dbReference>
<keyword evidence="5" id="KW-0479">Metal-binding</keyword>
<keyword evidence="3" id="KW-0444">Lipid biosynthesis</keyword>
<feature type="transmembrane region" description="Helical" evidence="14">
    <location>
        <begin position="12"/>
        <end position="32"/>
    </location>
</feature>
<dbReference type="AlphaFoldDB" id="A0A4R1QIZ5"/>
<protein>
    <submittedName>
        <fullName evidence="16">Fatty acid hydroxylase family protein</fullName>
    </submittedName>
</protein>
<evidence type="ECO:0000256" key="8">
    <source>
        <dbReference type="ARBA" id="ARBA00022833"/>
    </source>
</evidence>
<evidence type="ECO:0000256" key="1">
    <source>
        <dbReference type="ARBA" id="ARBA00001947"/>
    </source>
</evidence>
<dbReference type="PANTHER" id="PTHR12863:SF1">
    <property type="entry name" value="FATTY ACID 2-HYDROXYLASE"/>
    <property type="match status" value="1"/>
</dbReference>
<keyword evidence="11" id="KW-0443">Lipid metabolism</keyword>
<evidence type="ECO:0000256" key="6">
    <source>
        <dbReference type="ARBA" id="ARBA00022824"/>
    </source>
</evidence>
<keyword evidence="10" id="KW-0560">Oxidoreductase</keyword>
<dbReference type="GO" id="GO:0006633">
    <property type="term" value="P:fatty acid biosynthetic process"/>
    <property type="evidence" value="ECO:0007669"/>
    <property type="project" value="UniProtKB-KW"/>
</dbReference>
<keyword evidence="6" id="KW-0256">Endoplasmic reticulum</keyword>
<feature type="domain" description="Fatty acid hydroxylase" evidence="15">
    <location>
        <begin position="41"/>
        <end position="183"/>
    </location>
</feature>
<feature type="transmembrane region" description="Helical" evidence="14">
    <location>
        <begin position="90"/>
        <end position="112"/>
    </location>
</feature>
<dbReference type="GO" id="GO:0080132">
    <property type="term" value="F:fatty acid 2-hydroxylase activity"/>
    <property type="evidence" value="ECO:0007669"/>
    <property type="project" value="InterPro"/>
</dbReference>
<proteinExistence type="predicted"/>
<dbReference type="RefSeq" id="WP_132947394.1">
    <property type="nucleotide sequence ID" value="NZ_SLUL01000002.1"/>
</dbReference>
<keyword evidence="13" id="KW-0275">Fatty acid biosynthesis</keyword>
<comment type="subcellular location">
    <subcellularLocation>
        <location evidence="2">Endoplasmic reticulum membrane</location>
        <topology evidence="2">Multi-pass membrane protein</topology>
    </subcellularLocation>
</comment>
<evidence type="ECO:0000256" key="12">
    <source>
        <dbReference type="ARBA" id="ARBA00023136"/>
    </source>
</evidence>